<sequence length="177" mass="20093">MWSEDVWDFILKNLVNILEIALVIIATIFLLVIFKRLVYKAFHINKDVDEMDDRTKQVATVVKLFVTICQYATWFGVILAIIYKLSNYNFQTLITIFTGTGLTLGIIGREIILDFINGLLIVTERQFIVGDTIEVGTIKGVVVKIGIRTTEIIQADGSYATISNRVIDRVINYTNIK</sequence>
<evidence type="ECO:0000259" key="7">
    <source>
        <dbReference type="Pfam" id="PF00924"/>
    </source>
</evidence>
<evidence type="ECO:0000313" key="8">
    <source>
        <dbReference type="EMBL" id="TLG77163.1"/>
    </source>
</evidence>
<protein>
    <submittedName>
        <fullName evidence="8">Mechanosensitive ion channel</fullName>
    </submittedName>
</protein>
<dbReference type="GO" id="GO:0008381">
    <property type="term" value="F:mechanosensitive monoatomic ion channel activity"/>
    <property type="evidence" value="ECO:0007669"/>
    <property type="project" value="InterPro"/>
</dbReference>
<comment type="caution">
    <text evidence="8">The sequence shown here is derived from an EMBL/GenBank/DDBJ whole genome shotgun (WGS) entry which is preliminary data.</text>
</comment>
<dbReference type="SUPFAM" id="SSF50182">
    <property type="entry name" value="Sm-like ribonucleoproteins"/>
    <property type="match status" value="1"/>
</dbReference>
<evidence type="ECO:0000256" key="6">
    <source>
        <dbReference type="SAM" id="Phobius"/>
    </source>
</evidence>
<dbReference type="AlphaFoldDB" id="A0A5R8QI98"/>
<organism evidence="8 9">
    <name type="scientific">Culicoidibacter larvae</name>
    <dbReference type="NCBI Taxonomy" id="2579976"/>
    <lineage>
        <taxon>Bacteria</taxon>
        <taxon>Bacillati</taxon>
        <taxon>Bacillota</taxon>
        <taxon>Culicoidibacteria</taxon>
        <taxon>Culicoidibacterales</taxon>
        <taxon>Culicoidibacteraceae</taxon>
        <taxon>Culicoidibacter</taxon>
    </lineage>
</organism>
<keyword evidence="9" id="KW-1185">Reference proteome</keyword>
<feature type="transmembrane region" description="Helical" evidence="6">
    <location>
        <begin position="88"/>
        <end position="107"/>
    </location>
</feature>
<dbReference type="InterPro" id="IPR045276">
    <property type="entry name" value="YbiO_bact"/>
</dbReference>
<reference evidence="8 9" key="1">
    <citation type="submission" date="2019-05" db="EMBL/GenBank/DDBJ databases">
        <title>Culicoidintestinum kansasii gen. nov., sp. nov. from the gastrointestinal tract of the biting midge, Culicoides sonorensis.</title>
        <authorList>
            <person name="Neupane S."/>
            <person name="Ghosh A."/>
            <person name="Gunther S."/>
            <person name="Martin K."/>
            <person name="Zurek L."/>
        </authorList>
    </citation>
    <scope>NUCLEOTIDE SEQUENCE [LARGE SCALE GENOMIC DNA]</scope>
    <source>
        <strain evidence="8 9">CS-1</strain>
    </source>
</reference>
<evidence type="ECO:0000256" key="3">
    <source>
        <dbReference type="ARBA" id="ARBA00022692"/>
    </source>
</evidence>
<dbReference type="Proteomes" id="UP000306912">
    <property type="component" value="Unassembled WGS sequence"/>
</dbReference>
<evidence type="ECO:0000256" key="1">
    <source>
        <dbReference type="ARBA" id="ARBA00004236"/>
    </source>
</evidence>
<evidence type="ECO:0000313" key="9">
    <source>
        <dbReference type="Proteomes" id="UP000306912"/>
    </source>
</evidence>
<dbReference type="Gene3D" id="1.10.287.1260">
    <property type="match status" value="1"/>
</dbReference>
<keyword evidence="5 6" id="KW-0472">Membrane</keyword>
<dbReference type="PANTHER" id="PTHR30460">
    <property type="entry name" value="MODERATE CONDUCTANCE MECHANOSENSITIVE CHANNEL YBIO"/>
    <property type="match status" value="1"/>
</dbReference>
<dbReference type="EMBL" id="VBWP01000001">
    <property type="protein sequence ID" value="TLG77163.1"/>
    <property type="molecule type" value="Genomic_DNA"/>
</dbReference>
<keyword evidence="2" id="KW-1003">Cell membrane</keyword>
<feature type="transmembrane region" description="Helical" evidence="6">
    <location>
        <begin position="60"/>
        <end position="82"/>
    </location>
</feature>
<dbReference type="Gene3D" id="2.30.30.60">
    <property type="match status" value="1"/>
</dbReference>
<feature type="transmembrane region" description="Helical" evidence="6">
    <location>
        <begin position="20"/>
        <end position="39"/>
    </location>
</feature>
<comment type="subcellular location">
    <subcellularLocation>
        <location evidence="1">Cell membrane</location>
    </subcellularLocation>
</comment>
<dbReference type="RefSeq" id="WP_138189772.1">
    <property type="nucleotide sequence ID" value="NZ_VBWP01000001.1"/>
</dbReference>
<dbReference type="InterPro" id="IPR006685">
    <property type="entry name" value="MscS_channel_2nd"/>
</dbReference>
<dbReference type="InterPro" id="IPR010920">
    <property type="entry name" value="LSM_dom_sf"/>
</dbReference>
<proteinExistence type="predicted"/>
<dbReference type="InterPro" id="IPR023408">
    <property type="entry name" value="MscS_beta-dom_sf"/>
</dbReference>
<dbReference type="OrthoDB" id="9809206at2"/>
<keyword evidence="3 6" id="KW-0812">Transmembrane</keyword>
<gene>
    <name evidence="8" type="ORF">FEZ08_00665</name>
</gene>
<dbReference type="FunCoup" id="A0A5R8QI98">
    <property type="interactions" value="54"/>
</dbReference>
<feature type="domain" description="Mechanosensitive ion channel MscS" evidence="7">
    <location>
        <begin position="111"/>
        <end position="174"/>
    </location>
</feature>
<dbReference type="PANTHER" id="PTHR30460:SF0">
    <property type="entry name" value="MODERATE CONDUCTANCE MECHANOSENSITIVE CHANNEL YBIO"/>
    <property type="match status" value="1"/>
</dbReference>
<evidence type="ECO:0000256" key="5">
    <source>
        <dbReference type="ARBA" id="ARBA00023136"/>
    </source>
</evidence>
<dbReference type="GO" id="GO:0005886">
    <property type="term" value="C:plasma membrane"/>
    <property type="evidence" value="ECO:0007669"/>
    <property type="project" value="UniProtKB-SubCell"/>
</dbReference>
<dbReference type="InParanoid" id="A0A5R8QI98"/>
<dbReference type="Pfam" id="PF00924">
    <property type="entry name" value="MS_channel_2nd"/>
    <property type="match status" value="1"/>
</dbReference>
<accession>A0A5R8QI98</accession>
<evidence type="ECO:0000256" key="2">
    <source>
        <dbReference type="ARBA" id="ARBA00022475"/>
    </source>
</evidence>
<keyword evidence="4 6" id="KW-1133">Transmembrane helix</keyword>
<evidence type="ECO:0000256" key="4">
    <source>
        <dbReference type="ARBA" id="ARBA00022989"/>
    </source>
</evidence>
<name>A0A5R8QI98_9FIRM</name>